<protein>
    <recommendedName>
        <fullName evidence="4">DUF5658 domain-containing protein</fullName>
    </recommendedName>
</protein>
<accession>D6GRR0</accession>
<organism evidence="2 3">
    <name type="scientific">Filifactor alocis (strain ATCC 35896 / CCUG 47790 / D40 B5)</name>
    <name type="common">Fusobacterium alocis</name>
    <dbReference type="NCBI Taxonomy" id="546269"/>
    <lineage>
        <taxon>Bacteria</taxon>
        <taxon>Bacillati</taxon>
        <taxon>Bacillota</taxon>
        <taxon>Clostridia</taxon>
        <taxon>Peptostreptococcales</taxon>
        <taxon>Filifactoraceae</taxon>
        <taxon>Filifactor</taxon>
    </lineage>
</organism>
<proteinExistence type="predicted"/>
<dbReference type="EMBL" id="CP002390">
    <property type="protein sequence ID" value="EFE28351.1"/>
    <property type="molecule type" value="Genomic_DNA"/>
</dbReference>
<dbReference type="AlphaFoldDB" id="D6GRR0"/>
<feature type="transmembrane region" description="Helical" evidence="1">
    <location>
        <begin position="103"/>
        <end position="125"/>
    </location>
</feature>
<gene>
    <name evidence="2" type="ordered locus">HMPREF0389_00266</name>
</gene>
<evidence type="ECO:0000313" key="2">
    <source>
        <dbReference type="EMBL" id="EFE28351.1"/>
    </source>
</evidence>
<evidence type="ECO:0008006" key="4">
    <source>
        <dbReference type="Google" id="ProtNLM"/>
    </source>
</evidence>
<keyword evidence="1" id="KW-0812">Transmembrane</keyword>
<evidence type="ECO:0000256" key="1">
    <source>
        <dbReference type="SAM" id="Phobius"/>
    </source>
</evidence>
<sequence>MKNNTINKKKGFLFVVDILSIILLMIQLESTIVFIMESSSYLQNFTWDDYFDLYSIFGISDMIRRSSYDQVYIWIVFIIYFLSFYVIVVKIKDIRKKELIHGACKWFIVTNILFVLLKTIEYYIYLITITHA</sequence>
<reference evidence="3" key="1">
    <citation type="submission" date="2010-12" db="EMBL/GenBank/DDBJ databases">
        <title>The genome sequence of Filifactor alocis strain ATCC 35896.</title>
        <authorList>
            <consortium name="The Broad Institute Genome Sequencing Platform"/>
            <person name="Ward D."/>
            <person name="Earl A."/>
            <person name="Feldgarden M."/>
            <person name="Young S.K."/>
            <person name="Gargeya S."/>
            <person name="Zeng Q."/>
            <person name="Alvarado L."/>
            <person name="Berlin A."/>
            <person name="Bochicchio J."/>
            <person name="Chapman S.B."/>
            <person name="Chen Z."/>
            <person name="Freedman E."/>
            <person name="Gellesch M."/>
            <person name="Goldberg J."/>
            <person name="Griggs A."/>
            <person name="Gujja S."/>
            <person name="Heilman E."/>
            <person name="Heiman D."/>
            <person name="Howarth C."/>
            <person name="Mehta T."/>
            <person name="Neiman D."/>
            <person name="Pearson M."/>
            <person name="Roberts A."/>
            <person name="Saif S."/>
            <person name="Shea T."/>
            <person name="Shenoy N."/>
            <person name="Sisk P."/>
            <person name="Stolte C."/>
            <person name="Sykes S."/>
            <person name="White J."/>
            <person name="Yandava C."/>
            <person name="Izard J."/>
            <person name="Blanton J.M."/>
            <person name="Baranova O.V."/>
            <person name="Tanner A.C."/>
            <person name="Dewhirst F.E."/>
            <person name="Haas B."/>
            <person name="Nusbaum C."/>
            <person name="Birren B."/>
        </authorList>
    </citation>
    <scope>NUCLEOTIDE SEQUENCE [LARGE SCALE GENOMIC DNA]</scope>
    <source>
        <strain evidence="3">ATCC 35896 / D40 B5</strain>
    </source>
</reference>
<feature type="transmembrane region" description="Helical" evidence="1">
    <location>
        <begin position="71"/>
        <end position="91"/>
    </location>
</feature>
<keyword evidence="1" id="KW-0472">Membrane</keyword>
<feature type="transmembrane region" description="Helical" evidence="1">
    <location>
        <begin position="12"/>
        <end position="36"/>
    </location>
</feature>
<dbReference type="eggNOG" id="ENOG503489Q">
    <property type="taxonomic scope" value="Bacteria"/>
</dbReference>
<evidence type="ECO:0000313" key="3">
    <source>
        <dbReference type="Proteomes" id="UP000007468"/>
    </source>
</evidence>
<name>D6GRR0_FILAD</name>
<dbReference type="Proteomes" id="UP000007468">
    <property type="component" value="Chromosome"/>
</dbReference>
<dbReference type="KEGG" id="faa:HMPREF0389_00266"/>
<keyword evidence="1" id="KW-1133">Transmembrane helix</keyword>
<dbReference type="STRING" id="546269.HMPREF0389_00266"/>
<keyword evidence="3" id="KW-1185">Reference proteome</keyword>